<dbReference type="Pfam" id="PF05221">
    <property type="entry name" value="AdoHcyase"/>
    <property type="match status" value="1"/>
</dbReference>
<evidence type="ECO:0000259" key="5">
    <source>
        <dbReference type="SMART" id="SM00997"/>
    </source>
</evidence>
<name>A0ABR4TUP4_9PROT</name>
<protein>
    <submittedName>
        <fullName evidence="6">S-adenosyl-L-homocysteine hydrolase</fullName>
    </submittedName>
</protein>
<keyword evidence="6" id="KW-0378">Hydrolase</keyword>
<organism evidence="6 7">
    <name type="scientific">Thalassospira permensis NBRC 106175</name>
    <dbReference type="NCBI Taxonomy" id="1353532"/>
    <lineage>
        <taxon>Bacteria</taxon>
        <taxon>Pseudomonadati</taxon>
        <taxon>Pseudomonadota</taxon>
        <taxon>Alphaproteobacteria</taxon>
        <taxon>Rhodospirillales</taxon>
        <taxon>Thalassospiraceae</taxon>
        <taxon>Thalassospira</taxon>
    </lineage>
</organism>
<keyword evidence="3" id="KW-0554">One-carbon metabolism</keyword>
<reference evidence="6 7" key="1">
    <citation type="submission" date="2013-07" db="EMBL/GenBank/DDBJ databases">
        <title>Thalassospira permensis NBRC 106175 Genome Sequencing.</title>
        <authorList>
            <person name="Lai Q."/>
            <person name="Shao Z."/>
        </authorList>
    </citation>
    <scope>NUCLEOTIDE SEQUENCE [LARGE SCALE GENOMIC DNA]</scope>
    <source>
        <strain evidence="6 7">NBRC 106175</strain>
    </source>
</reference>
<accession>A0ABR4TUP4</accession>
<dbReference type="GO" id="GO:0016787">
    <property type="term" value="F:hydrolase activity"/>
    <property type="evidence" value="ECO:0007669"/>
    <property type="project" value="UniProtKB-KW"/>
</dbReference>
<evidence type="ECO:0000313" key="6">
    <source>
        <dbReference type="EMBL" id="KEO59532.1"/>
    </source>
</evidence>
<dbReference type="Proteomes" id="UP000027463">
    <property type="component" value="Unassembled WGS sequence"/>
</dbReference>
<dbReference type="InterPro" id="IPR000043">
    <property type="entry name" value="Adenosylhomocysteinase-like"/>
</dbReference>
<evidence type="ECO:0000256" key="4">
    <source>
        <dbReference type="ARBA" id="ARBA00023027"/>
    </source>
</evidence>
<dbReference type="PANTHER" id="PTHR23420">
    <property type="entry name" value="ADENOSYLHOMOCYSTEINASE"/>
    <property type="match status" value="1"/>
</dbReference>
<evidence type="ECO:0000256" key="3">
    <source>
        <dbReference type="ARBA" id="ARBA00022563"/>
    </source>
</evidence>
<evidence type="ECO:0000256" key="2">
    <source>
        <dbReference type="ARBA" id="ARBA00007122"/>
    </source>
</evidence>
<gene>
    <name evidence="6" type="ORF">SMB34_00695</name>
</gene>
<dbReference type="Gene3D" id="3.40.50.720">
    <property type="entry name" value="NAD(P)-binding Rossmann-like Domain"/>
    <property type="match status" value="1"/>
</dbReference>
<dbReference type="PANTHER" id="PTHR23420:SF0">
    <property type="entry name" value="ADENOSYLHOMOCYSTEINASE"/>
    <property type="match status" value="1"/>
</dbReference>
<dbReference type="SUPFAM" id="SSF52283">
    <property type="entry name" value="Formate/glycerate dehydrogenase catalytic domain-like"/>
    <property type="match status" value="1"/>
</dbReference>
<comment type="similarity">
    <text evidence="2">Belongs to the adenosylhomocysteinase family.</text>
</comment>
<dbReference type="EMBL" id="AUNC01000001">
    <property type="protein sequence ID" value="KEO59532.1"/>
    <property type="molecule type" value="Genomic_DNA"/>
</dbReference>
<dbReference type="InterPro" id="IPR036291">
    <property type="entry name" value="NAD(P)-bd_dom_sf"/>
</dbReference>
<keyword evidence="4" id="KW-0520">NAD</keyword>
<dbReference type="Gene3D" id="3.40.50.1480">
    <property type="entry name" value="Adenosylhomocysteinase-like"/>
    <property type="match status" value="1"/>
</dbReference>
<dbReference type="InterPro" id="IPR020082">
    <property type="entry name" value="S-Ado-L-homoCys_hydrolase_CS"/>
</dbReference>
<evidence type="ECO:0000256" key="1">
    <source>
        <dbReference type="ARBA" id="ARBA00001911"/>
    </source>
</evidence>
<dbReference type="PROSITE" id="PS00739">
    <property type="entry name" value="ADOHCYASE_2"/>
    <property type="match status" value="1"/>
</dbReference>
<keyword evidence="7" id="KW-1185">Reference proteome</keyword>
<dbReference type="InterPro" id="IPR015878">
    <property type="entry name" value="Ado_hCys_hydrolase_NAD-bd"/>
</dbReference>
<comment type="caution">
    <text evidence="6">The sequence shown here is derived from an EMBL/GenBank/DDBJ whole genome shotgun (WGS) entry which is preliminary data.</text>
</comment>
<dbReference type="SUPFAM" id="SSF51735">
    <property type="entry name" value="NAD(P)-binding Rossmann-fold domains"/>
    <property type="match status" value="1"/>
</dbReference>
<dbReference type="SMART" id="SM00997">
    <property type="entry name" value="AdoHcyase_NAD"/>
    <property type="match status" value="1"/>
</dbReference>
<dbReference type="RefSeq" id="WP_037987126.1">
    <property type="nucleotide sequence ID" value="NZ_AUNC01000001.1"/>
</dbReference>
<dbReference type="SMART" id="SM00996">
    <property type="entry name" value="AdoHcyase"/>
    <property type="match status" value="1"/>
</dbReference>
<proteinExistence type="inferred from homology"/>
<dbReference type="InterPro" id="IPR042172">
    <property type="entry name" value="Adenosylhomocyst_ase-like_sf"/>
</dbReference>
<evidence type="ECO:0000313" key="7">
    <source>
        <dbReference type="Proteomes" id="UP000027463"/>
    </source>
</evidence>
<sequence>MTTAQTTSRIKDPALAANITDETLAWREVICPVTAKYGNYVAKRDLRDKTIVSFQHVLEDTIPTLLPFVKAGAKVKVGACNPDSTDDVAAAYLAANGVEVHAFSGMTPDEYAKSIDILSDSPADIVADMGGELIEAFVKKGHKVDGALEATTTGVHRVEKLDFTFPVFNWNDIAIKDRLHNRHHVAQEMWPVFSNVTGLALYGRSVLVIGFGPVGRGVAERARNLGAVVSVAERDPVRALEAQHHGCRVVGLEDGLRECAIVVTATGFSGILGADQIKLARRGAILVNVGHSNTEIDVTWLDTQDRTRMRRYIERFTLENGKEVYLLNRGSLLNLAPGMGGSGKDLFDPFSAILIRGIDWLASGGAASFKPGFYAYPADVEREIAEAVLHSHS</sequence>
<comment type="cofactor">
    <cofactor evidence="1">
        <name>NAD(+)</name>
        <dbReference type="ChEBI" id="CHEBI:57540"/>
    </cofactor>
</comment>
<dbReference type="Pfam" id="PF00670">
    <property type="entry name" value="AdoHcyase_NAD"/>
    <property type="match status" value="1"/>
</dbReference>
<feature type="domain" description="S-adenosyl-L-homocysteine hydrolase NAD binding" evidence="5">
    <location>
        <begin position="181"/>
        <end position="340"/>
    </location>
</feature>